<feature type="compositionally biased region" description="Basic and acidic residues" evidence="1">
    <location>
        <begin position="180"/>
        <end position="194"/>
    </location>
</feature>
<evidence type="ECO:0000256" key="1">
    <source>
        <dbReference type="SAM" id="MobiDB-lite"/>
    </source>
</evidence>
<reference evidence="3" key="1">
    <citation type="journal article" date="2019" name="Int. J. Syst. Evol. Microbiol.">
        <title>The Global Catalogue of Microorganisms (GCM) 10K type strain sequencing project: providing services to taxonomists for standard genome sequencing and annotation.</title>
        <authorList>
            <consortium name="The Broad Institute Genomics Platform"/>
            <consortium name="The Broad Institute Genome Sequencing Center for Infectious Disease"/>
            <person name="Wu L."/>
            <person name="Ma J."/>
        </authorList>
    </citation>
    <scope>NUCLEOTIDE SEQUENCE [LARGE SCALE GENOMIC DNA]</scope>
    <source>
        <strain evidence="3">CGMCC 1.15472</strain>
    </source>
</reference>
<organism evidence="2 3">
    <name type="scientific">Brevibacterium sediminis</name>
    <dbReference type="NCBI Taxonomy" id="1857024"/>
    <lineage>
        <taxon>Bacteria</taxon>
        <taxon>Bacillati</taxon>
        <taxon>Actinomycetota</taxon>
        <taxon>Actinomycetes</taxon>
        <taxon>Micrococcales</taxon>
        <taxon>Brevibacteriaceae</taxon>
        <taxon>Brevibacterium</taxon>
    </lineage>
</organism>
<evidence type="ECO:0000313" key="3">
    <source>
        <dbReference type="Proteomes" id="UP000632322"/>
    </source>
</evidence>
<dbReference type="Proteomes" id="UP000632322">
    <property type="component" value="Unassembled WGS sequence"/>
</dbReference>
<feature type="region of interest" description="Disordered" evidence="1">
    <location>
        <begin position="169"/>
        <end position="194"/>
    </location>
</feature>
<accession>A0ABQ1MLK5</accession>
<protein>
    <recommendedName>
        <fullName evidence="4">DUF222 domain-containing protein</fullName>
    </recommendedName>
</protein>
<keyword evidence="3" id="KW-1185">Reference proteome</keyword>
<dbReference type="EMBL" id="BMJG01000010">
    <property type="protein sequence ID" value="GGC42860.1"/>
    <property type="molecule type" value="Genomic_DNA"/>
</dbReference>
<sequence length="194" mass="20894">MVGDEKVEALLGVGFDDRDLGARESLHYRQGCRWKQGGRGSGEAAQSQPSGARISTGAEAVELASDLLPPGEELLRALEEELTGAGEDESATARFDDAHAEIFRQASELVGYGRRGVSEAVCRLGESADFGKDPKDVETRIDHAIVLHVSDEEDSLFFSKPLVDTGGRSTNSTVAVGEGADSRRGRDTTRWWTN</sequence>
<comment type="caution">
    <text evidence="2">The sequence shown here is derived from an EMBL/GenBank/DDBJ whole genome shotgun (WGS) entry which is preliminary data.</text>
</comment>
<proteinExistence type="predicted"/>
<evidence type="ECO:0008006" key="4">
    <source>
        <dbReference type="Google" id="ProtNLM"/>
    </source>
</evidence>
<name>A0ABQ1MLK5_9MICO</name>
<evidence type="ECO:0000313" key="2">
    <source>
        <dbReference type="EMBL" id="GGC42860.1"/>
    </source>
</evidence>
<gene>
    <name evidence="2" type="ORF">GCM10010974_26510</name>
</gene>